<accession>A0A6J5DPR6</accession>
<evidence type="ECO:0000313" key="2">
    <source>
        <dbReference type="Proteomes" id="UP000494329"/>
    </source>
</evidence>
<proteinExistence type="predicted"/>
<sequence length="97" mass="10680">MCMDAASMQWTADFEAHKPKPTNTVPGITYMLAGATQRSDTNPYDKTSPAISVGPHWMILWPFDPKATGLPTKHRATGAYIMWAGTPYAHVHIMGHP</sequence>
<protein>
    <submittedName>
        <fullName evidence="1">Uncharacterized protein</fullName>
    </submittedName>
</protein>
<organism evidence="1 2">
    <name type="scientific">Paraburkholderia solisilvae</name>
    <dbReference type="NCBI Taxonomy" id="624376"/>
    <lineage>
        <taxon>Bacteria</taxon>
        <taxon>Pseudomonadati</taxon>
        <taxon>Pseudomonadota</taxon>
        <taxon>Betaproteobacteria</taxon>
        <taxon>Burkholderiales</taxon>
        <taxon>Burkholderiaceae</taxon>
        <taxon>Paraburkholderia</taxon>
    </lineage>
</organism>
<name>A0A6J5DPR6_9BURK</name>
<dbReference type="EMBL" id="CADIKF010000016">
    <property type="protein sequence ID" value="CAB3756239.1"/>
    <property type="molecule type" value="Genomic_DNA"/>
</dbReference>
<reference evidence="1 2" key="1">
    <citation type="submission" date="2020-04" db="EMBL/GenBank/DDBJ databases">
        <authorList>
            <person name="De Canck E."/>
        </authorList>
    </citation>
    <scope>NUCLEOTIDE SEQUENCE [LARGE SCALE GENOMIC DNA]</scope>
    <source>
        <strain evidence="1 2">LMG 29739</strain>
    </source>
</reference>
<evidence type="ECO:0000313" key="1">
    <source>
        <dbReference type="EMBL" id="CAB3756239.1"/>
    </source>
</evidence>
<keyword evidence="2" id="KW-1185">Reference proteome</keyword>
<dbReference type="AlphaFoldDB" id="A0A6J5DPR6"/>
<gene>
    <name evidence="1" type="ORF">LMG29739_02400</name>
</gene>
<dbReference type="Proteomes" id="UP000494329">
    <property type="component" value="Unassembled WGS sequence"/>
</dbReference>